<comment type="caution">
    <text evidence="2">The sequence shown here is derived from an EMBL/GenBank/DDBJ whole genome shotgun (WGS) entry which is preliminary data.</text>
</comment>
<dbReference type="OrthoDB" id="307134at2759"/>
<keyword evidence="3" id="KW-1185">Reference proteome</keyword>
<accession>A0A8S1UWE0</accession>
<dbReference type="Proteomes" id="UP000683925">
    <property type="component" value="Unassembled WGS sequence"/>
</dbReference>
<dbReference type="OMA" id="QVECERD"/>
<feature type="region of interest" description="Disordered" evidence="1">
    <location>
        <begin position="407"/>
        <end position="443"/>
    </location>
</feature>
<evidence type="ECO:0000256" key="1">
    <source>
        <dbReference type="SAM" id="MobiDB-lite"/>
    </source>
</evidence>
<evidence type="ECO:0000313" key="3">
    <source>
        <dbReference type="Proteomes" id="UP000683925"/>
    </source>
</evidence>
<dbReference type="CDD" id="cd19757">
    <property type="entry name" value="Bbox1"/>
    <property type="match status" value="1"/>
</dbReference>
<reference evidence="2" key="1">
    <citation type="submission" date="2021-01" db="EMBL/GenBank/DDBJ databases">
        <authorList>
            <consortium name="Genoscope - CEA"/>
            <person name="William W."/>
        </authorList>
    </citation>
    <scope>NUCLEOTIDE SEQUENCE</scope>
</reference>
<organism evidence="2 3">
    <name type="scientific">Paramecium octaurelia</name>
    <dbReference type="NCBI Taxonomy" id="43137"/>
    <lineage>
        <taxon>Eukaryota</taxon>
        <taxon>Sar</taxon>
        <taxon>Alveolata</taxon>
        <taxon>Ciliophora</taxon>
        <taxon>Intramacronucleata</taxon>
        <taxon>Oligohymenophorea</taxon>
        <taxon>Peniculida</taxon>
        <taxon>Parameciidae</taxon>
        <taxon>Paramecium</taxon>
    </lineage>
</organism>
<feature type="compositionally biased region" description="Polar residues" evidence="1">
    <location>
        <begin position="317"/>
        <end position="330"/>
    </location>
</feature>
<gene>
    <name evidence="2" type="ORF">POCTA_138.1.T0490055</name>
</gene>
<feature type="compositionally biased region" description="Acidic residues" evidence="1">
    <location>
        <begin position="413"/>
        <end position="443"/>
    </location>
</feature>
<sequence length="443" mass="52970">MQSLFVKCQKCQQRPATIKCSQCRYGQTYRLCYSCDSQIHNRTGPIDQQHKTEIIPYQEMYQKNQNFAPAPSKLEQSNQIKKNEFKAQPPTKDYLSSETRKPDYSKTIDVNRKPEYPEKKHDYLDKKVDSHDKRYDQQYSAGFDKKQYTSNQKPQDQDRASQSIMNQLKDEQQQTERLKAELNMAKDREKDFQKRLSKLEQDYESKHREDKQKIQQLQDENKNLNQKLNQANRHLQEEINKVRHQYESQLNELEQAYNEKEQQLEQITQEFNLEEIQKKIEELQQESDMKDQIIEQYQQQLQDMQEAIQQIQEEQANNSRNTRNQFSSNKKLSKSQDNDKDQLIQNLQQQLEAKDEDCRKLEDLIENFKPLYQNLSDEKQQLQEEVEKLANENNQFREIFSQNLHLFGIDPEQLNEEGEEGEEGEGEGEYPEEIAEENDDQND</sequence>
<feature type="region of interest" description="Disordered" evidence="1">
    <location>
        <begin position="314"/>
        <end position="340"/>
    </location>
</feature>
<feature type="compositionally biased region" description="Polar residues" evidence="1">
    <location>
        <begin position="148"/>
        <end position="161"/>
    </location>
</feature>
<proteinExistence type="predicted"/>
<feature type="region of interest" description="Disordered" evidence="1">
    <location>
        <begin position="82"/>
        <end position="161"/>
    </location>
</feature>
<feature type="compositionally biased region" description="Basic and acidic residues" evidence="1">
    <location>
        <begin position="98"/>
        <end position="136"/>
    </location>
</feature>
<protein>
    <submittedName>
        <fullName evidence="2">Uncharacterized protein</fullName>
    </submittedName>
</protein>
<evidence type="ECO:0000313" key="2">
    <source>
        <dbReference type="EMBL" id="CAD8166816.1"/>
    </source>
</evidence>
<dbReference type="EMBL" id="CAJJDP010000049">
    <property type="protein sequence ID" value="CAD8166816.1"/>
    <property type="molecule type" value="Genomic_DNA"/>
</dbReference>
<dbReference type="AlphaFoldDB" id="A0A8S1UWE0"/>
<name>A0A8S1UWE0_PAROT</name>